<comment type="caution">
    <text evidence="2">The sequence shown here is derived from an EMBL/GenBank/DDBJ whole genome shotgun (WGS) entry which is preliminary data.</text>
</comment>
<evidence type="ECO:0000313" key="3">
    <source>
        <dbReference type="Proteomes" id="UP000237481"/>
    </source>
</evidence>
<feature type="compositionally biased region" description="Pro residues" evidence="1">
    <location>
        <begin position="321"/>
        <end position="330"/>
    </location>
</feature>
<name>A0A2S4KTT5_9HYPO</name>
<feature type="compositionally biased region" description="Basic residues" evidence="1">
    <location>
        <begin position="73"/>
        <end position="91"/>
    </location>
</feature>
<protein>
    <recommendedName>
        <fullName evidence="4">CRIB domain-containing protein</fullName>
    </recommendedName>
</protein>
<feature type="region of interest" description="Disordered" evidence="1">
    <location>
        <begin position="11"/>
        <end position="111"/>
    </location>
</feature>
<proteinExistence type="predicted"/>
<evidence type="ECO:0008006" key="4">
    <source>
        <dbReference type="Google" id="ProtNLM"/>
    </source>
</evidence>
<feature type="compositionally biased region" description="Low complexity" evidence="1">
    <location>
        <begin position="94"/>
        <end position="104"/>
    </location>
</feature>
<evidence type="ECO:0000256" key="1">
    <source>
        <dbReference type="SAM" id="MobiDB-lite"/>
    </source>
</evidence>
<gene>
    <name evidence="2" type="ORF">TPAR_06189</name>
</gene>
<feature type="compositionally biased region" description="Basic and acidic residues" evidence="1">
    <location>
        <begin position="541"/>
        <end position="550"/>
    </location>
</feature>
<feature type="compositionally biased region" description="Polar residues" evidence="1">
    <location>
        <begin position="30"/>
        <end position="54"/>
    </location>
</feature>
<dbReference type="OrthoDB" id="5237293at2759"/>
<feature type="compositionally biased region" description="Basic and acidic residues" evidence="1">
    <location>
        <begin position="624"/>
        <end position="633"/>
    </location>
</feature>
<dbReference type="AlphaFoldDB" id="A0A2S4KTT5"/>
<keyword evidence="3" id="KW-1185">Reference proteome</keyword>
<feature type="compositionally biased region" description="Low complexity" evidence="1">
    <location>
        <begin position="701"/>
        <end position="724"/>
    </location>
</feature>
<feature type="region of interest" description="Disordered" evidence="1">
    <location>
        <begin position="567"/>
        <end position="645"/>
    </location>
</feature>
<dbReference type="Proteomes" id="UP000237481">
    <property type="component" value="Unassembled WGS sequence"/>
</dbReference>
<feature type="region of interest" description="Disordered" evidence="1">
    <location>
        <begin position="541"/>
        <end position="560"/>
    </location>
</feature>
<feature type="region of interest" description="Disordered" evidence="1">
    <location>
        <begin position="124"/>
        <end position="187"/>
    </location>
</feature>
<evidence type="ECO:0000313" key="2">
    <source>
        <dbReference type="EMBL" id="POR33603.1"/>
    </source>
</evidence>
<dbReference type="EMBL" id="PKSG01000671">
    <property type="protein sequence ID" value="POR33603.1"/>
    <property type="molecule type" value="Genomic_DNA"/>
</dbReference>
<accession>A0A2S4KTT5</accession>
<feature type="compositionally biased region" description="Low complexity" evidence="1">
    <location>
        <begin position="11"/>
        <end position="20"/>
    </location>
</feature>
<organism evidence="2 3">
    <name type="scientific">Tolypocladium paradoxum</name>
    <dbReference type="NCBI Taxonomy" id="94208"/>
    <lineage>
        <taxon>Eukaryota</taxon>
        <taxon>Fungi</taxon>
        <taxon>Dikarya</taxon>
        <taxon>Ascomycota</taxon>
        <taxon>Pezizomycotina</taxon>
        <taxon>Sordariomycetes</taxon>
        <taxon>Hypocreomycetidae</taxon>
        <taxon>Hypocreales</taxon>
        <taxon>Ophiocordycipitaceae</taxon>
        <taxon>Tolypocladium</taxon>
    </lineage>
</organism>
<sequence>MINASTLYSYSGYYSTGPTKPVKKGPPKSRPSTASPRVNHLSNPSSEQLSSASVAQFLDPAVDGPQSPEKLRRLNKQMKRASRLHRQHGHRAASSESSSLTSTTGNDRPPWELALDNLSLVRRTSIRSNESSTPSRDRPESMHNFGKNFFHRRGKSKPESSSHSSSASSIYSAEVPVDGGPTGPKESIIPAIFSRRKPPREDAPQQQKRLQISGPFNFQHVAHKQRGNHAVDVQPGSRMEATTDFWAMHPNDPTSAPGAMNSRAFHSSNLSSESLHDRYDGYYDAGVPRPPLVPRHTALASGSRRLIKHARSQDQFQKSPPRAPTRPPRSPIQSNASSPFPPIPPPRVSSRQSHHQEVYDAVASATADRPQTSGGFRRPQPFSPFGSTEHLPQSTAYYDPTSIPEDEASSPVLGGAHDVAWPLSSPNAASYETALPDVPEEEEHYGLSRRSRLSLASNNSSLRGSQSVPMLRSTAELQRPMSGASETLGPFDASAARRADIGTQDKHEPELVTFRESWEDDIDYCYEHEAEADCDYQWERPSMDTARDDDPPPVPMALGDEGLAEMRPSRQAQTSPGMLSPAPHDVPALSPASQTSIGIGPEAVTPTTNPAVEGNFSFPPGDGKSLRPLDVKSSRRTSGALSFKESQGFTLSPSLLIPCDYQQQMLLQETERKAYPENDEYSGLYRQAACYEDATHLGNNSTSFHQRSSTSTTTTDSTSRSNSTGKRHMSTASSWTTLTRHTASSTSLHKMVTAWADDAEPLPTTNLADRMLADLEPGSHCPPSWDVVPELIPFPSSGARKSHHKSHASESFVPDEAPPLKSHDVSKPLRPRARTTSLSTQAPPPVGQYALFPRAYVKGTGDQI</sequence>
<dbReference type="STRING" id="94208.A0A2S4KTT5"/>
<feature type="region of interest" description="Disordered" evidence="1">
    <location>
        <begin position="308"/>
        <end position="393"/>
    </location>
</feature>
<reference evidence="2 3" key="1">
    <citation type="submission" date="2018-01" db="EMBL/GenBank/DDBJ databases">
        <title>Harnessing the power of phylogenomics to disentangle the directionality and signatures of interkingdom host jumping in the parasitic fungal genus Tolypocladium.</title>
        <authorList>
            <person name="Quandt C.A."/>
            <person name="Patterson W."/>
            <person name="Spatafora J.W."/>
        </authorList>
    </citation>
    <scope>NUCLEOTIDE SEQUENCE [LARGE SCALE GENOMIC DNA]</scope>
    <source>
        <strain evidence="2 3">NRBC 100945</strain>
    </source>
</reference>
<feature type="compositionally biased region" description="Low complexity" evidence="1">
    <location>
        <begin position="159"/>
        <end position="172"/>
    </location>
</feature>
<feature type="region of interest" description="Disordered" evidence="1">
    <location>
        <begin position="700"/>
        <end position="738"/>
    </location>
</feature>
<feature type="compositionally biased region" description="Polar residues" evidence="1">
    <location>
        <begin position="636"/>
        <end position="645"/>
    </location>
</feature>
<feature type="region of interest" description="Disordered" evidence="1">
    <location>
        <begin position="796"/>
        <end position="846"/>
    </location>
</feature>